<gene>
    <name evidence="8" type="ORF">NKR19_g6933</name>
</gene>
<comment type="subcellular location">
    <subcellularLocation>
        <location evidence="1">Nucleus</location>
        <location evidence="1">Nucleolus</location>
    </subcellularLocation>
</comment>
<evidence type="ECO:0000256" key="1">
    <source>
        <dbReference type="ARBA" id="ARBA00004604"/>
    </source>
</evidence>
<dbReference type="GO" id="GO:0030686">
    <property type="term" value="C:90S preribosome"/>
    <property type="evidence" value="ECO:0007669"/>
    <property type="project" value="TreeGrafter"/>
</dbReference>
<dbReference type="GO" id="GO:0030688">
    <property type="term" value="C:preribosome, small subunit precursor"/>
    <property type="evidence" value="ECO:0007669"/>
    <property type="project" value="TreeGrafter"/>
</dbReference>
<name>A0AA38RK77_9PEZI</name>
<keyword evidence="9" id="KW-1185">Reference proteome</keyword>
<evidence type="ECO:0000313" key="9">
    <source>
        <dbReference type="Proteomes" id="UP001174691"/>
    </source>
</evidence>
<feature type="compositionally biased region" description="Basic and acidic residues" evidence="7">
    <location>
        <begin position="11"/>
        <end position="41"/>
    </location>
</feature>
<evidence type="ECO:0000256" key="6">
    <source>
        <dbReference type="ARBA" id="ARBA00031929"/>
    </source>
</evidence>
<dbReference type="GO" id="GO:0000447">
    <property type="term" value="P:endonucleolytic cleavage in ITS1 to separate SSU-rRNA from 5.8S rRNA and LSU-rRNA from tricistronic rRNA transcript (SSU-rRNA, 5.8S rRNA, LSU-rRNA)"/>
    <property type="evidence" value="ECO:0007669"/>
    <property type="project" value="TreeGrafter"/>
</dbReference>
<dbReference type="InterPro" id="IPR016024">
    <property type="entry name" value="ARM-type_fold"/>
</dbReference>
<feature type="compositionally biased region" description="Basic and acidic residues" evidence="7">
    <location>
        <begin position="55"/>
        <end position="64"/>
    </location>
</feature>
<feature type="region of interest" description="Disordered" evidence="7">
    <location>
        <begin position="1"/>
        <end position="64"/>
    </location>
</feature>
<comment type="caution">
    <text evidence="8">The sequence shown here is derived from an EMBL/GenBank/DDBJ whole genome shotgun (WGS) entry which is preliminary data.</text>
</comment>
<dbReference type="GO" id="GO:0003723">
    <property type="term" value="F:RNA binding"/>
    <property type="evidence" value="ECO:0007669"/>
    <property type="project" value="InterPro"/>
</dbReference>
<dbReference type="GO" id="GO:0005730">
    <property type="term" value="C:nucleolus"/>
    <property type="evidence" value="ECO:0007669"/>
    <property type="project" value="UniProtKB-SubCell"/>
</dbReference>
<dbReference type="SMART" id="SM00025">
    <property type="entry name" value="Pumilio"/>
    <property type="match status" value="4"/>
</dbReference>
<dbReference type="EMBL" id="JANBVN010000114">
    <property type="protein sequence ID" value="KAJ9143231.1"/>
    <property type="molecule type" value="Genomic_DNA"/>
</dbReference>
<organism evidence="8 9">
    <name type="scientific">Coniochaeta hoffmannii</name>
    <dbReference type="NCBI Taxonomy" id="91930"/>
    <lineage>
        <taxon>Eukaryota</taxon>
        <taxon>Fungi</taxon>
        <taxon>Dikarya</taxon>
        <taxon>Ascomycota</taxon>
        <taxon>Pezizomycotina</taxon>
        <taxon>Sordariomycetes</taxon>
        <taxon>Sordariomycetidae</taxon>
        <taxon>Coniochaetales</taxon>
        <taxon>Coniochaetaceae</taxon>
        <taxon>Coniochaeta</taxon>
    </lineage>
</organism>
<evidence type="ECO:0000256" key="7">
    <source>
        <dbReference type="SAM" id="MobiDB-lite"/>
    </source>
</evidence>
<keyword evidence="3" id="KW-0677">Repeat</keyword>
<dbReference type="InterPro" id="IPR001313">
    <property type="entry name" value="Pumilio_RNA-bd_rpt"/>
</dbReference>
<protein>
    <recommendedName>
        <fullName evidence="2">Nucleolar protein 9</fullName>
    </recommendedName>
    <alternativeName>
        <fullName evidence="5 6">Pumilio domain-containing protein NOP9</fullName>
    </alternativeName>
</protein>
<accession>A0AA38RK77</accession>
<dbReference type="Proteomes" id="UP001174691">
    <property type="component" value="Unassembled WGS sequence"/>
</dbReference>
<feature type="compositionally biased region" description="Polar residues" evidence="7">
    <location>
        <begin position="682"/>
        <end position="691"/>
    </location>
</feature>
<dbReference type="SUPFAM" id="SSF48371">
    <property type="entry name" value="ARM repeat"/>
    <property type="match status" value="1"/>
</dbReference>
<dbReference type="GO" id="GO:0000056">
    <property type="term" value="P:ribosomal small subunit export from nucleus"/>
    <property type="evidence" value="ECO:0007669"/>
    <property type="project" value="TreeGrafter"/>
</dbReference>
<dbReference type="PANTHER" id="PTHR13102">
    <property type="entry name" value="NUCLEOLAR PROTEIN 9"/>
    <property type="match status" value="1"/>
</dbReference>
<evidence type="ECO:0000256" key="5">
    <source>
        <dbReference type="ARBA" id="ARBA00030932"/>
    </source>
</evidence>
<dbReference type="Gene3D" id="1.25.10.10">
    <property type="entry name" value="Leucine-rich Repeat Variant"/>
    <property type="match status" value="2"/>
</dbReference>
<dbReference type="GO" id="GO:0000472">
    <property type="term" value="P:endonucleolytic cleavage to generate mature 5'-end of SSU-rRNA from (SSU-rRNA, 5.8S rRNA, LSU-rRNA)"/>
    <property type="evidence" value="ECO:0007669"/>
    <property type="project" value="TreeGrafter"/>
</dbReference>
<dbReference type="InterPro" id="IPR040000">
    <property type="entry name" value="NOP9"/>
</dbReference>
<dbReference type="InterPro" id="IPR011989">
    <property type="entry name" value="ARM-like"/>
</dbReference>
<proteinExistence type="predicted"/>
<dbReference type="GO" id="GO:0000480">
    <property type="term" value="P:endonucleolytic cleavage in 5'-ETS of tricistronic rRNA transcript (SSU-rRNA, 5.8S rRNA, LSU-rRNA)"/>
    <property type="evidence" value="ECO:0007669"/>
    <property type="project" value="TreeGrafter"/>
</dbReference>
<dbReference type="Pfam" id="PF22493">
    <property type="entry name" value="PUF_NOP9"/>
    <property type="match status" value="1"/>
</dbReference>
<dbReference type="PANTHER" id="PTHR13102:SF0">
    <property type="entry name" value="NUCLEOLAR PROTEIN 9"/>
    <property type="match status" value="1"/>
</dbReference>
<evidence type="ECO:0000256" key="2">
    <source>
        <dbReference type="ARBA" id="ARBA00016427"/>
    </source>
</evidence>
<feature type="region of interest" description="Disordered" evidence="7">
    <location>
        <begin position="663"/>
        <end position="706"/>
    </location>
</feature>
<evidence type="ECO:0000256" key="3">
    <source>
        <dbReference type="ARBA" id="ARBA00022737"/>
    </source>
</evidence>
<reference evidence="8" key="1">
    <citation type="submission" date="2022-07" db="EMBL/GenBank/DDBJ databases">
        <title>Fungi with potential for degradation of polypropylene.</title>
        <authorList>
            <person name="Gostincar C."/>
        </authorList>
    </citation>
    <scope>NUCLEOTIDE SEQUENCE</scope>
    <source>
        <strain evidence="8">EXF-13287</strain>
    </source>
</reference>
<feature type="compositionally biased region" description="Basic residues" evidence="7">
    <location>
        <begin position="1"/>
        <end position="10"/>
    </location>
</feature>
<dbReference type="AlphaFoldDB" id="A0AA38RK77"/>
<comment type="function">
    <text evidence="4">RNA-binding nucleolar protein required for pre-rRNA processing. Involved in production of 18S rRNA and assembly of small ribosomal subunit.</text>
</comment>
<evidence type="ECO:0000313" key="8">
    <source>
        <dbReference type="EMBL" id="KAJ9143231.1"/>
    </source>
</evidence>
<evidence type="ECO:0000256" key="4">
    <source>
        <dbReference type="ARBA" id="ARBA00024893"/>
    </source>
</evidence>
<sequence length="706" mass="78450">MGKERKSKRQLVRDEKRKKKRDAELADEDDKRDTKRQRVEAPDAVEGDADFIPLEDGHHGPSAPEKEFFGMLADEEQEYFRHADELLELNDFPSSEERDIFLQNVYKEAEGKELKLASSQSCSRLMERLIMLSNTQQKKQIFEAFGGHFITLVTHRFASHCVEKLFLQSAPVVTEELLNGVQDAVPEEGDDSEKKPAASMEQLFLMTLDEFEEHLSFLLSEKYASHALRAILVILSGRPLDQLSTKSLLQSKSKEHITVPGAFAAGSELASQTRTVPETFTLAIKKIISDSTATLDDTALRVLTKHPTGNPTLQLLLELDIQLNTKAKGAKADAEKPETTLLDRLVPGAPASFGDANSPASQFVNSMLYDPIGSRLLETLITHCPGRIFKGLQANFFGPRIPSLLRNDIASYPAMKVLGRLNKEDLVEAVQKSLEHIPLFIRNGRFSVIKTMIERCNVREATDMADEIAKAVVAAYGGDAKALVPKLCDLDGELDEKKKGFQQDAKNKVALVSHGCQLAVAMLSIPKTGRTFIQTSLAELSEEQLLKLATTSNATVSVLVAALSTPSEKPAFHKVLVARLTPHTMKLATAQYGYTILNAIIAAPTKGDGISVPFFSKQNMVAELANKERVLRDSWTGRNVWRAWKGDLWNHRRAEWIRWAKEADPEETRGSKMPQPKHGGTWQRQSKSNNIPLGKNKRKLDAAVDA</sequence>